<dbReference type="InterPro" id="IPR041664">
    <property type="entry name" value="AAA_16"/>
</dbReference>
<dbReference type="SMART" id="SM00421">
    <property type="entry name" value="HTH_LUXR"/>
    <property type="match status" value="1"/>
</dbReference>
<dbReference type="RefSeq" id="WP_377244976.1">
    <property type="nucleotide sequence ID" value="NZ_JBHLUH010000004.1"/>
</dbReference>
<dbReference type="PROSITE" id="PS50043">
    <property type="entry name" value="HTH_LUXR_2"/>
    <property type="match status" value="1"/>
</dbReference>
<dbReference type="PROSITE" id="PS00622">
    <property type="entry name" value="HTH_LUXR_1"/>
    <property type="match status" value="1"/>
</dbReference>
<dbReference type="PANTHER" id="PTHR16305:SF35">
    <property type="entry name" value="TRANSCRIPTIONAL ACTIVATOR DOMAIN"/>
    <property type="match status" value="1"/>
</dbReference>
<accession>A0ABV6LWF0</accession>
<dbReference type="Pfam" id="PF13191">
    <property type="entry name" value="AAA_16"/>
    <property type="match status" value="1"/>
</dbReference>
<dbReference type="InterPro" id="IPR011990">
    <property type="entry name" value="TPR-like_helical_dom_sf"/>
</dbReference>
<evidence type="ECO:0000256" key="2">
    <source>
        <dbReference type="ARBA" id="ARBA00022840"/>
    </source>
</evidence>
<dbReference type="SUPFAM" id="SSF46894">
    <property type="entry name" value="C-terminal effector domain of the bipartite response regulators"/>
    <property type="match status" value="1"/>
</dbReference>
<evidence type="ECO:0000313" key="4">
    <source>
        <dbReference type="EMBL" id="MFC0526669.1"/>
    </source>
</evidence>
<dbReference type="SUPFAM" id="SSF48452">
    <property type="entry name" value="TPR-like"/>
    <property type="match status" value="1"/>
</dbReference>
<keyword evidence="5" id="KW-1185">Reference proteome</keyword>
<dbReference type="InterPro" id="IPR036388">
    <property type="entry name" value="WH-like_DNA-bd_sf"/>
</dbReference>
<gene>
    <name evidence="4" type="ORF">ACFFIA_03250</name>
</gene>
<feature type="domain" description="HTH luxR-type" evidence="3">
    <location>
        <begin position="857"/>
        <end position="922"/>
    </location>
</feature>
<dbReference type="EMBL" id="JBHLUH010000004">
    <property type="protein sequence ID" value="MFC0526669.1"/>
    <property type="molecule type" value="Genomic_DNA"/>
</dbReference>
<dbReference type="InterPro" id="IPR016032">
    <property type="entry name" value="Sig_transdc_resp-reg_C-effctor"/>
</dbReference>
<organism evidence="4 5">
    <name type="scientific">Phytohabitans kaempferiae</name>
    <dbReference type="NCBI Taxonomy" id="1620943"/>
    <lineage>
        <taxon>Bacteria</taxon>
        <taxon>Bacillati</taxon>
        <taxon>Actinomycetota</taxon>
        <taxon>Actinomycetes</taxon>
        <taxon>Micromonosporales</taxon>
        <taxon>Micromonosporaceae</taxon>
    </lineage>
</organism>
<dbReference type="InterPro" id="IPR000792">
    <property type="entry name" value="Tscrpt_reg_LuxR_C"/>
</dbReference>
<dbReference type="Proteomes" id="UP001589867">
    <property type="component" value="Unassembled WGS sequence"/>
</dbReference>
<keyword evidence="1" id="KW-0547">Nucleotide-binding</keyword>
<dbReference type="Gene3D" id="1.25.40.10">
    <property type="entry name" value="Tetratricopeptide repeat domain"/>
    <property type="match status" value="1"/>
</dbReference>
<keyword evidence="2" id="KW-0067">ATP-binding</keyword>
<proteinExistence type="predicted"/>
<dbReference type="PANTHER" id="PTHR16305">
    <property type="entry name" value="TESTICULAR SOLUBLE ADENYLYL CYCLASE"/>
    <property type="match status" value="1"/>
</dbReference>
<name>A0ABV6LWF0_9ACTN</name>
<evidence type="ECO:0000256" key="1">
    <source>
        <dbReference type="ARBA" id="ARBA00022741"/>
    </source>
</evidence>
<dbReference type="SUPFAM" id="SSF52540">
    <property type="entry name" value="P-loop containing nucleoside triphosphate hydrolases"/>
    <property type="match status" value="1"/>
</dbReference>
<evidence type="ECO:0000313" key="5">
    <source>
        <dbReference type="Proteomes" id="UP001589867"/>
    </source>
</evidence>
<dbReference type="CDD" id="cd06170">
    <property type="entry name" value="LuxR_C_like"/>
    <property type="match status" value="1"/>
</dbReference>
<dbReference type="PRINTS" id="PR00038">
    <property type="entry name" value="HTHLUXR"/>
</dbReference>
<protein>
    <submittedName>
        <fullName evidence="4">AAA family ATPase</fullName>
    </submittedName>
</protein>
<reference evidence="4 5" key="1">
    <citation type="submission" date="2024-09" db="EMBL/GenBank/DDBJ databases">
        <authorList>
            <person name="Sun Q."/>
            <person name="Mori K."/>
        </authorList>
    </citation>
    <scope>NUCLEOTIDE SEQUENCE [LARGE SCALE GENOMIC DNA]</scope>
    <source>
        <strain evidence="4 5">TBRC 3947</strain>
    </source>
</reference>
<dbReference type="InterPro" id="IPR027417">
    <property type="entry name" value="P-loop_NTPase"/>
</dbReference>
<evidence type="ECO:0000259" key="3">
    <source>
        <dbReference type="PROSITE" id="PS50043"/>
    </source>
</evidence>
<dbReference type="Pfam" id="PF00196">
    <property type="entry name" value="GerE"/>
    <property type="match status" value="1"/>
</dbReference>
<dbReference type="Gene3D" id="1.10.10.10">
    <property type="entry name" value="Winged helix-like DNA-binding domain superfamily/Winged helix DNA-binding domain"/>
    <property type="match status" value="1"/>
</dbReference>
<sequence>MAADAPLVGRDAQLAALDGAVAAVAGGGFAAVKLSGEPGIGKTRMLRALEQRAAAAGLLVCAGQATEFEQDVPFATYAEALQPLLADRAAGEEGDAVSRAVNGHAAAGPASLVDRARIYPGVRRLLDGAHAPGVALLLDDLHWADAPSLELTEYLLRKRPRRPALVAVAFRTEQPPSGVVDAIAHAGPAATHISLPHLGPADVDALLPEVPRRRRALIMRASGGNPLYVQALSRLRDDTLAALVDDHDLDASESHILTGLVTDIADLDERLRRVAYAAAVAGAHAPIDLVAYVAELPTRAVIAGADQLHRRGLIDVEGGQLRFRHPLVRAAAHELAGPAWRVAAHARAAEHLRAHRGSLQVVAHHTARSAQPGDEAAAEVLIEAGLAFTYSAPAQAARWLGMALRLLPDLDRLGDRRPTVLLQYARALGLGGDLEGSREVLRELTHAGEPVRTEAAAFRAVVARLRGDIDEAAALLTAELDGERLPATAEGKLHVELAAIGALREDGEATLRHAERALALFGDERPALAAAARALQAFGSLQDGDVAGARHHAAAAAKLADTATSPTLLPHVELFGPLAWVHMQLGDVDAAARELDRAAEVVESTRDSSALPYLLVVRAALQTRLGHLEPAIQLTEEAAAAAGRIGSAEMRAMAEAVSLRPLLWTAGPAAAIAAADRLAALDRPRSRMWWRVAQVNLAIAHLAAGRTGRCLEIVSGPPESWPAGPPTAVPRDALRAIALARSGDMGGAGRFASRVGSLADGAGLAHEIGWATGARAYVAAHARRFDEAAALADQAGDRFATAEAPVEEALARHLAGIAHTRGGRPGRARDAFQRARDGYEAYGATWLLSVLDRHRAEAPPRVALSAREREIAELVRAGLTNQEIASRLFLSRRTVESHLSRVFAKLGVRSRTAMAGRYAAEFEDEPPR</sequence>
<comment type="caution">
    <text evidence="4">The sequence shown here is derived from an EMBL/GenBank/DDBJ whole genome shotgun (WGS) entry which is preliminary data.</text>
</comment>